<reference evidence="1 2" key="1">
    <citation type="journal article" date="2019" name="Genome Biol. Evol.">
        <title>Insights into the evolution of the New World diploid cottons (Gossypium, subgenus Houzingenia) based on genome sequencing.</title>
        <authorList>
            <person name="Grover C.E."/>
            <person name="Arick M.A. 2nd"/>
            <person name="Thrash A."/>
            <person name="Conover J.L."/>
            <person name="Sanders W.S."/>
            <person name="Peterson D.G."/>
            <person name="Frelichowski J.E."/>
            <person name="Scheffler J.A."/>
            <person name="Scheffler B.E."/>
            <person name="Wendel J.F."/>
        </authorList>
    </citation>
    <scope>NUCLEOTIDE SEQUENCE [LARGE SCALE GENOMIC DNA]</scope>
    <source>
        <strain evidence="1">8</strain>
        <tissue evidence="1">Leaf</tissue>
    </source>
</reference>
<name>A0A7J9EH36_9ROSI</name>
<dbReference type="AlphaFoldDB" id="A0A7J9EH36"/>
<comment type="caution">
    <text evidence="1">The sequence shown here is derived from an EMBL/GenBank/DDBJ whole genome shotgun (WGS) entry which is preliminary data.</text>
</comment>
<accession>A0A7J9EH36</accession>
<evidence type="ECO:0000313" key="1">
    <source>
        <dbReference type="EMBL" id="MBA0771815.1"/>
    </source>
</evidence>
<dbReference type="Proteomes" id="UP000593568">
    <property type="component" value="Unassembled WGS sequence"/>
</dbReference>
<protein>
    <submittedName>
        <fullName evidence="1">Uncharacterized protein</fullName>
    </submittedName>
</protein>
<evidence type="ECO:0000313" key="2">
    <source>
        <dbReference type="Proteomes" id="UP000593568"/>
    </source>
</evidence>
<dbReference type="EMBL" id="JABEZW010000008">
    <property type="protein sequence ID" value="MBA0771815.1"/>
    <property type="molecule type" value="Genomic_DNA"/>
</dbReference>
<proteinExistence type="predicted"/>
<sequence length="52" mass="6382">MSLVRIVRQIESFHFSSIKRDERCHYCRKLGHAKHIVINCEIKWLLRVMRIM</sequence>
<keyword evidence="2" id="KW-1185">Reference proteome</keyword>
<organism evidence="1 2">
    <name type="scientific">Gossypium trilobum</name>
    <dbReference type="NCBI Taxonomy" id="34281"/>
    <lineage>
        <taxon>Eukaryota</taxon>
        <taxon>Viridiplantae</taxon>
        <taxon>Streptophyta</taxon>
        <taxon>Embryophyta</taxon>
        <taxon>Tracheophyta</taxon>
        <taxon>Spermatophyta</taxon>
        <taxon>Magnoliopsida</taxon>
        <taxon>eudicotyledons</taxon>
        <taxon>Gunneridae</taxon>
        <taxon>Pentapetalae</taxon>
        <taxon>rosids</taxon>
        <taxon>malvids</taxon>
        <taxon>Malvales</taxon>
        <taxon>Malvaceae</taxon>
        <taxon>Malvoideae</taxon>
        <taxon>Gossypium</taxon>
    </lineage>
</organism>
<gene>
    <name evidence="1" type="ORF">Gotri_007286</name>
</gene>